<keyword evidence="2" id="KW-1185">Reference proteome</keyword>
<accession>A0A9N8KF97</accession>
<name>A0A9N8KF97_9PEZI</name>
<dbReference type="AlphaFoldDB" id="A0A9N8KF97"/>
<proteinExistence type="predicted"/>
<dbReference type="OrthoDB" id="25826at2759"/>
<gene>
    <name evidence="1" type="ORF">AWRI4620_LOCUS239</name>
</gene>
<protein>
    <submittedName>
        <fullName evidence="1">Uncharacterized protein</fullName>
    </submittedName>
</protein>
<comment type="caution">
    <text evidence="1">The sequence shown here is derived from an EMBL/GenBank/DDBJ whole genome shotgun (WGS) entry which is preliminary data.</text>
</comment>
<sequence length="48" mass="5479">MNRLPTLDPHVLTIADLKEAACRDMPAMYRDYYNEGAMDLITYGSLKT</sequence>
<reference evidence="1" key="1">
    <citation type="submission" date="2020-06" db="EMBL/GenBank/DDBJ databases">
        <authorList>
            <person name="Onetto C."/>
        </authorList>
    </citation>
    <scope>NUCLEOTIDE SEQUENCE</scope>
</reference>
<dbReference type="EMBL" id="CAINUL010000001">
    <property type="protein sequence ID" value="CAD0105984.1"/>
    <property type="molecule type" value="Genomic_DNA"/>
</dbReference>
<organism evidence="1 2">
    <name type="scientific">Aureobasidium uvarum</name>
    <dbReference type="NCBI Taxonomy" id="2773716"/>
    <lineage>
        <taxon>Eukaryota</taxon>
        <taxon>Fungi</taxon>
        <taxon>Dikarya</taxon>
        <taxon>Ascomycota</taxon>
        <taxon>Pezizomycotina</taxon>
        <taxon>Dothideomycetes</taxon>
        <taxon>Dothideomycetidae</taxon>
        <taxon>Dothideales</taxon>
        <taxon>Saccotheciaceae</taxon>
        <taxon>Aureobasidium</taxon>
    </lineage>
</organism>
<evidence type="ECO:0000313" key="1">
    <source>
        <dbReference type="EMBL" id="CAD0105984.1"/>
    </source>
</evidence>
<evidence type="ECO:0000313" key="2">
    <source>
        <dbReference type="Proteomes" id="UP000745764"/>
    </source>
</evidence>
<dbReference type="Proteomes" id="UP000745764">
    <property type="component" value="Unassembled WGS sequence"/>
</dbReference>